<organism evidence="1">
    <name type="scientific">Siphoviridae sp. ct2773</name>
    <dbReference type="NCBI Taxonomy" id="2826275"/>
    <lineage>
        <taxon>Viruses</taxon>
        <taxon>Duplodnaviria</taxon>
        <taxon>Heunggongvirae</taxon>
        <taxon>Uroviricota</taxon>
        <taxon>Caudoviricetes</taxon>
    </lineage>
</organism>
<name>A0A8S5QRD2_9CAUD</name>
<sequence>MNSEIVKIFDGFTVNGKEIPVRFMTYEGHGEPYVIFSREYDDSSYSGDDSLLGYVTYYDFDVYSKCNHTALVEAVKKVLEDAGWTWQPSRSSGDMYESDTGYFHVTLSFAKERGI</sequence>
<evidence type="ECO:0000313" key="1">
    <source>
        <dbReference type="EMBL" id="DAE21750.1"/>
    </source>
</evidence>
<reference evidence="1" key="1">
    <citation type="journal article" date="2021" name="Proc. Natl. Acad. Sci. U.S.A.">
        <title>A Catalog of Tens of Thousands of Viruses from Human Metagenomes Reveals Hidden Associations with Chronic Diseases.</title>
        <authorList>
            <person name="Tisza M.J."/>
            <person name="Buck C.B."/>
        </authorList>
    </citation>
    <scope>NUCLEOTIDE SEQUENCE</scope>
    <source>
        <strain evidence="1">Ct2773</strain>
    </source>
</reference>
<dbReference type="EMBL" id="BK015717">
    <property type="protein sequence ID" value="DAE21750.1"/>
    <property type="molecule type" value="Genomic_DNA"/>
</dbReference>
<accession>A0A8S5QRD2</accession>
<protein>
    <submittedName>
        <fullName evidence="1">Tail component</fullName>
    </submittedName>
</protein>
<proteinExistence type="predicted"/>